<evidence type="ECO:0000313" key="7">
    <source>
        <dbReference type="Proteomes" id="UP000217771"/>
    </source>
</evidence>
<evidence type="ECO:0000256" key="4">
    <source>
        <dbReference type="RuleBase" id="RU362032"/>
    </source>
</evidence>
<evidence type="ECO:0000256" key="2">
    <source>
        <dbReference type="ARBA" id="ARBA00023235"/>
    </source>
</evidence>
<dbReference type="Proteomes" id="UP000217771">
    <property type="component" value="Unassembled WGS sequence"/>
</dbReference>
<dbReference type="AlphaFoldDB" id="A0A2A2ENT1"/>
<evidence type="ECO:0000256" key="1">
    <source>
        <dbReference type="ARBA" id="ARBA00006723"/>
    </source>
</evidence>
<organism evidence="6 7">
    <name type="scientific">Halomonas salipaludis</name>
    <dbReference type="NCBI Taxonomy" id="2032625"/>
    <lineage>
        <taxon>Bacteria</taxon>
        <taxon>Pseudomonadati</taxon>
        <taxon>Pseudomonadota</taxon>
        <taxon>Gammaproteobacteria</taxon>
        <taxon>Oceanospirillales</taxon>
        <taxon>Halomonadaceae</taxon>
        <taxon>Halomonas</taxon>
    </lineage>
</organism>
<keyword evidence="7" id="KW-1185">Reference proteome</keyword>
<dbReference type="EC" id="5.3.2.-" evidence="4"/>
<sequence>MPTVHVYMMAGRSQDQKETLIRKVTDAIAESIDAPAANVRVIISEIPKSDYGIAGTTGEKLGR</sequence>
<protein>
    <recommendedName>
        <fullName evidence="4">Tautomerase</fullName>
        <ecNumber evidence="4">5.3.2.-</ecNumber>
    </recommendedName>
</protein>
<feature type="active site" description="Proton acceptor; via imino nitrogen" evidence="3">
    <location>
        <position position="2"/>
    </location>
</feature>
<dbReference type="PANTHER" id="PTHR35530">
    <property type="entry name" value="TAUTOMERASE-RELATED"/>
    <property type="match status" value="1"/>
</dbReference>
<dbReference type="GO" id="GO:0016853">
    <property type="term" value="F:isomerase activity"/>
    <property type="evidence" value="ECO:0007669"/>
    <property type="project" value="UniProtKB-UniRule"/>
</dbReference>
<dbReference type="Pfam" id="PF01361">
    <property type="entry name" value="Tautomerase"/>
    <property type="match status" value="1"/>
</dbReference>
<name>A0A2A2ENT1_9GAMM</name>
<dbReference type="RefSeq" id="WP_095622564.1">
    <property type="nucleotide sequence ID" value="NZ_NSKB01000008.1"/>
</dbReference>
<dbReference type="InterPro" id="IPR018191">
    <property type="entry name" value="4-OT"/>
</dbReference>
<dbReference type="NCBIfam" id="TIGR00013">
    <property type="entry name" value="taut"/>
    <property type="match status" value="1"/>
</dbReference>
<evidence type="ECO:0000313" key="6">
    <source>
        <dbReference type="EMBL" id="PAU74776.1"/>
    </source>
</evidence>
<evidence type="ECO:0000256" key="3">
    <source>
        <dbReference type="PIRSR" id="PIRSR618191-1"/>
    </source>
</evidence>
<dbReference type="EMBL" id="NSKB01000008">
    <property type="protein sequence ID" value="PAU74776.1"/>
    <property type="molecule type" value="Genomic_DNA"/>
</dbReference>
<comment type="similarity">
    <text evidence="1 4">Belongs to the 4-oxalocrotonate tautomerase family.</text>
</comment>
<dbReference type="InterPro" id="IPR004370">
    <property type="entry name" value="4-OT-like_dom"/>
</dbReference>
<gene>
    <name evidence="6" type="ORF">CK498_19635</name>
</gene>
<dbReference type="Gene3D" id="3.30.429.10">
    <property type="entry name" value="Macrophage Migration Inhibitory Factor"/>
    <property type="match status" value="1"/>
</dbReference>
<dbReference type="OrthoDB" id="9799841at2"/>
<feature type="domain" description="4-oxalocrotonate tautomerase-like" evidence="5">
    <location>
        <begin position="2"/>
        <end position="56"/>
    </location>
</feature>
<dbReference type="InterPro" id="IPR014347">
    <property type="entry name" value="Tautomerase/MIF_sf"/>
</dbReference>
<keyword evidence="2 4" id="KW-0413">Isomerase</keyword>
<evidence type="ECO:0000259" key="5">
    <source>
        <dbReference type="Pfam" id="PF01361"/>
    </source>
</evidence>
<dbReference type="SUPFAM" id="SSF55331">
    <property type="entry name" value="Tautomerase/MIF"/>
    <property type="match status" value="1"/>
</dbReference>
<accession>A0A2A2ENT1</accession>
<reference evidence="6 7" key="1">
    <citation type="submission" date="2017-08" db="EMBL/GenBank/DDBJ databases">
        <title>Halomonas alkalisoli sp. nov., isolated from saline alkaline soil.</title>
        <authorList>
            <person name="Wang D."/>
            <person name="Zhang G."/>
        </authorList>
    </citation>
    <scope>NUCLEOTIDE SEQUENCE [LARGE SCALE GENOMIC DNA]</scope>
    <source>
        <strain evidence="6 7">WRN001</strain>
    </source>
</reference>
<dbReference type="NCBIfam" id="NF002571">
    <property type="entry name" value="PRK02220.1"/>
    <property type="match status" value="1"/>
</dbReference>
<dbReference type="PANTHER" id="PTHR35530:SF1">
    <property type="entry name" value="2-HYDROXYMUCONATE TAUTOMERASE"/>
    <property type="match status" value="1"/>
</dbReference>
<proteinExistence type="inferred from homology"/>
<comment type="caution">
    <text evidence="6">The sequence shown here is derived from an EMBL/GenBank/DDBJ whole genome shotgun (WGS) entry which is preliminary data.</text>
</comment>